<evidence type="ECO:0000256" key="1">
    <source>
        <dbReference type="ARBA" id="ARBA00022553"/>
    </source>
</evidence>
<feature type="transmembrane region" description="Helical" evidence="3">
    <location>
        <begin position="266"/>
        <end position="286"/>
    </location>
</feature>
<dbReference type="SUPFAM" id="SSF55785">
    <property type="entry name" value="PYP-like sensor domain (PAS domain)"/>
    <property type="match status" value="1"/>
</dbReference>
<dbReference type="RefSeq" id="WP_371151239.1">
    <property type="nucleotide sequence ID" value="NZ_JBFSOO010000020.1"/>
</dbReference>
<dbReference type="InterPro" id="IPR036890">
    <property type="entry name" value="HATPase_C_sf"/>
</dbReference>
<dbReference type="CDD" id="cd00130">
    <property type="entry name" value="PAS"/>
    <property type="match status" value="1"/>
</dbReference>
<feature type="transmembrane region" description="Helical" evidence="3">
    <location>
        <begin position="21"/>
        <end position="45"/>
    </location>
</feature>
<keyword evidence="3" id="KW-0472">Membrane</keyword>
<dbReference type="PANTHER" id="PTHR45339">
    <property type="entry name" value="HYBRID SIGNAL TRANSDUCTION HISTIDINE KINASE J"/>
    <property type="match status" value="1"/>
</dbReference>
<dbReference type="Gene3D" id="3.30.565.10">
    <property type="entry name" value="Histidine kinase-like ATPase, C-terminal domain"/>
    <property type="match status" value="1"/>
</dbReference>
<proteinExistence type="predicted"/>
<keyword evidence="3" id="KW-0812">Transmembrane</keyword>
<dbReference type="SMART" id="SM00091">
    <property type="entry name" value="PAS"/>
    <property type="match status" value="1"/>
</dbReference>
<name>A0ABV4JWB2_9BACT</name>
<dbReference type="InterPro" id="IPR000014">
    <property type="entry name" value="PAS"/>
</dbReference>
<gene>
    <name evidence="5" type="ORF">AB2Z07_16285</name>
</gene>
<sequence length="983" mass="112072">MHSPFKQVQPNISRKKHSIGYWWSAIFILFLTFFSCIFFLSGYYLQASHYHQDFIAKGIETSKQLSSHLAKELEEHQATIHYLAQDDNLLTAMAMDDEPELLKWVRAVPNYDHKQIYFIQSAKTNNIFSFSQPPADIGDVLRHTTTYPNFSIYRSSSNQFLLCLTQPLRVEGTIVGVLGSIFPVNLITESIELNKKLYSILIMEDGKFTDIFSGKRVTLPITLLQNAIQQVTIPALFNHENVAIPIGMNQLYLYAHTQTLIPNLSIIFFTWLFLCLPGCIIAYALALKLSKSGTRSLQRLTSLTGDIKKDRCNLLELAEHTSMAEISFGAQKLLKYCDMLIKSQEYKRHTALFKACTTALIICDLEGKILEWNDEVNILLGGAPKNLFGLPVKELFASTDQLQVVTGMAHVRQSINTPLDSNNMFKARLRLNSVRKRSQHVETVIKHIQHANCSSLVFMLYNITKHVLTEQGLQRAKNTAEKITKERHHFYMGLTQEIEPLAEALNQSLIQLSETQPSKTQQRHMEQLQFHNELLSELITNIRDFALLETGSVFFERSIFDIETLLRQVHASTYSRAMQAQADVCIYLDPAVPQQIWFDFSKSLRVLSNLINIAAKRVHRGMVLLTVTAGELRSNHVQILFEVCSQKGAPPENHPEYNETGTLPQLEYYGEKSQQLSLAIIERIINRFSIQLAQNVTSSDAHVFSLEASLTPLSPLRVDFHTLLKGKKILLTYCQHNTINFIGRALSRLGAICTFTPIEDHYFEEIIEAQHSYDVIITCGCAFEAIPEKSVNKHFQKLTTTLYAITHSYWEPTYSHPQIESFRKPIMINELLAKLSGKLLPRVGRYEATGSALTPDLVLIIAKKSDHTDLLQQKLKLQGYTTAHVVDVTKSVDARQLYQPELILLDTENITLDSFWVIKDIREMEKKERLEPSRIVMFISQEHTMRPEYIDPYTLTLKSNTTSEELLSHLTSLKNTADNTRVA</sequence>
<accession>A0ABV4JWB2</accession>
<keyword evidence="1" id="KW-0597">Phosphoprotein</keyword>
<reference evidence="5 6" key="1">
    <citation type="submission" date="2024-07" db="EMBL/GenBank/DDBJ databases">
        <title>Active virus-host system and metabolic interactions in a Lokiarchaeon culture.</title>
        <authorList>
            <person name="Ponce Toledo R.I."/>
            <person name="Rodrigues Oliveira T."/>
            <person name="Schleper C."/>
        </authorList>
    </citation>
    <scope>NUCLEOTIDE SEQUENCE [LARGE SCALE GENOMIC DNA]</scope>
    <source>
        <strain evidence="5 6">B35</strain>
    </source>
</reference>
<dbReference type="PANTHER" id="PTHR45339:SF1">
    <property type="entry name" value="HYBRID SIGNAL TRANSDUCTION HISTIDINE KINASE J"/>
    <property type="match status" value="1"/>
</dbReference>
<dbReference type="NCBIfam" id="TIGR00229">
    <property type="entry name" value="sensory_box"/>
    <property type="match status" value="1"/>
</dbReference>
<keyword evidence="3" id="KW-1133">Transmembrane helix</keyword>
<dbReference type="Gene3D" id="3.30.450.20">
    <property type="entry name" value="PAS domain"/>
    <property type="match status" value="1"/>
</dbReference>
<dbReference type="PROSITE" id="PS50112">
    <property type="entry name" value="PAS"/>
    <property type="match status" value="1"/>
</dbReference>
<feature type="domain" description="PAS" evidence="4">
    <location>
        <begin position="345"/>
        <end position="418"/>
    </location>
</feature>
<comment type="caution">
    <text evidence="5">The sequence shown here is derived from an EMBL/GenBank/DDBJ whole genome shotgun (WGS) entry which is preliminary data.</text>
</comment>
<protein>
    <submittedName>
        <fullName evidence="5">PAS domain S-box protein</fullName>
    </submittedName>
</protein>
<organism evidence="5 6">
    <name type="scientific">Halodesulfovibrio aestuarii</name>
    <dbReference type="NCBI Taxonomy" id="126333"/>
    <lineage>
        <taxon>Bacteria</taxon>
        <taxon>Pseudomonadati</taxon>
        <taxon>Thermodesulfobacteriota</taxon>
        <taxon>Desulfovibrionia</taxon>
        <taxon>Desulfovibrionales</taxon>
        <taxon>Desulfovibrionaceae</taxon>
        <taxon>Halodesulfovibrio</taxon>
    </lineage>
</organism>
<evidence type="ECO:0000256" key="2">
    <source>
        <dbReference type="ARBA" id="ARBA00023012"/>
    </source>
</evidence>
<evidence type="ECO:0000313" key="5">
    <source>
        <dbReference type="EMBL" id="MEZ6855034.1"/>
    </source>
</evidence>
<dbReference type="EMBL" id="JBFSOO010000020">
    <property type="protein sequence ID" value="MEZ6855034.1"/>
    <property type="molecule type" value="Genomic_DNA"/>
</dbReference>
<keyword evidence="2" id="KW-0902">Two-component regulatory system</keyword>
<keyword evidence="6" id="KW-1185">Reference proteome</keyword>
<dbReference type="Proteomes" id="UP001568358">
    <property type="component" value="Unassembled WGS sequence"/>
</dbReference>
<dbReference type="InterPro" id="IPR035965">
    <property type="entry name" value="PAS-like_dom_sf"/>
</dbReference>
<evidence type="ECO:0000259" key="4">
    <source>
        <dbReference type="PROSITE" id="PS50112"/>
    </source>
</evidence>
<evidence type="ECO:0000256" key="3">
    <source>
        <dbReference type="SAM" id="Phobius"/>
    </source>
</evidence>
<evidence type="ECO:0000313" key="6">
    <source>
        <dbReference type="Proteomes" id="UP001568358"/>
    </source>
</evidence>